<evidence type="ECO:0000313" key="4">
    <source>
        <dbReference type="Proteomes" id="UP000799772"/>
    </source>
</evidence>
<feature type="transmembrane region" description="Helical" evidence="2">
    <location>
        <begin position="295"/>
        <end position="314"/>
    </location>
</feature>
<feature type="transmembrane region" description="Helical" evidence="2">
    <location>
        <begin position="260"/>
        <end position="283"/>
    </location>
</feature>
<dbReference type="EMBL" id="ML978128">
    <property type="protein sequence ID" value="KAF2097500.1"/>
    <property type="molecule type" value="Genomic_DNA"/>
</dbReference>
<feature type="region of interest" description="Disordered" evidence="1">
    <location>
        <begin position="581"/>
        <end position="608"/>
    </location>
</feature>
<name>A0A9P4IDZ2_9PEZI</name>
<sequence>MAEWNGPFAAAKPIDLSSSLLVIRHMEQQDHADSNRTKEIFGNLILQSAQNVRFMHIGMGAFSIVLALVIIARIFYDSWRASQLQVRLRPKPFSWITDLHPAEVFPLALSITTIVQQTIFIILQSFAINSITVNGCDKTVQLVFPTIFLLGFMHLVFGAEFTIRGFQSQRFGPRKPWTTQICIAVFCLLVLFTWLPTNLHKTRPKCFGDMIMRPIIYSPIALAIMTTLIAAFMVMAIIIGMRLVRTVNIDPNERIAASRIFYYLLASIALHILILPFFIQAILRDFDKNLSSSRVAEITLFGQGIIISLIHIFLRTNALRTAIRPIQAAWSPTRKFRLFGPSDLEIVNISPPVNLLGPREAEYYWNENEKSNTPREFRFPDEKTPFQTEDLYTIPRSGDEQTRWPLPADPLPTPRTPAPASISSPTQPSMTTANHRRKPTNYSLFPSEAEDGPRLPAAVYSPTSSAAEKSRTPDSPRQPVQVDRSISTILDSYRASSIASPTSAGPEPLTLLQPTTYTPVESRRPQATDPLFLQPPAPSFSFPSHRRGSSASSSATVQIGLRLSMAPSAIAAPATASMISTSAGPSGLRHAMTPPAEEPEGSSTVNTPAATSVPEEFQMLESPAKLLQQMQQTRQQTAALSESTSQNYSKPTDDTGYFPALAPIKTDTPLWTEKELPPTPRRGISGLALNPITPDSPKPSPAIGVALSSRPSSKAQSPGPGFF</sequence>
<comment type="caution">
    <text evidence="3">The sequence shown here is derived from an EMBL/GenBank/DDBJ whole genome shotgun (WGS) entry which is preliminary data.</text>
</comment>
<keyword evidence="2" id="KW-0472">Membrane</keyword>
<feature type="compositionally biased region" description="Low complexity" evidence="1">
    <location>
        <begin position="628"/>
        <end position="637"/>
    </location>
</feature>
<organism evidence="3 4">
    <name type="scientific">Rhizodiscina lignyota</name>
    <dbReference type="NCBI Taxonomy" id="1504668"/>
    <lineage>
        <taxon>Eukaryota</taxon>
        <taxon>Fungi</taxon>
        <taxon>Dikarya</taxon>
        <taxon>Ascomycota</taxon>
        <taxon>Pezizomycotina</taxon>
        <taxon>Dothideomycetes</taxon>
        <taxon>Pleosporomycetidae</taxon>
        <taxon>Aulographales</taxon>
        <taxon>Rhizodiscinaceae</taxon>
        <taxon>Rhizodiscina</taxon>
    </lineage>
</organism>
<protein>
    <submittedName>
        <fullName evidence="3">Uncharacterized protein</fullName>
    </submittedName>
</protein>
<accession>A0A9P4IDZ2</accession>
<feature type="compositionally biased region" description="Basic and acidic residues" evidence="1">
    <location>
        <begin position="372"/>
        <end position="384"/>
    </location>
</feature>
<keyword evidence="2" id="KW-0812">Transmembrane</keyword>
<reference evidence="3" key="1">
    <citation type="journal article" date="2020" name="Stud. Mycol.">
        <title>101 Dothideomycetes genomes: a test case for predicting lifestyles and emergence of pathogens.</title>
        <authorList>
            <person name="Haridas S."/>
            <person name="Albert R."/>
            <person name="Binder M."/>
            <person name="Bloem J."/>
            <person name="Labutti K."/>
            <person name="Salamov A."/>
            <person name="Andreopoulos B."/>
            <person name="Baker S."/>
            <person name="Barry K."/>
            <person name="Bills G."/>
            <person name="Bluhm B."/>
            <person name="Cannon C."/>
            <person name="Castanera R."/>
            <person name="Culley D."/>
            <person name="Daum C."/>
            <person name="Ezra D."/>
            <person name="Gonzalez J."/>
            <person name="Henrissat B."/>
            <person name="Kuo A."/>
            <person name="Liang C."/>
            <person name="Lipzen A."/>
            <person name="Lutzoni F."/>
            <person name="Magnuson J."/>
            <person name="Mondo S."/>
            <person name="Nolan M."/>
            <person name="Ohm R."/>
            <person name="Pangilinan J."/>
            <person name="Park H.-J."/>
            <person name="Ramirez L."/>
            <person name="Alfaro M."/>
            <person name="Sun H."/>
            <person name="Tritt A."/>
            <person name="Yoshinaga Y."/>
            <person name="Zwiers L.-H."/>
            <person name="Turgeon B."/>
            <person name="Goodwin S."/>
            <person name="Spatafora J."/>
            <person name="Crous P."/>
            <person name="Grigoriev I."/>
        </authorList>
    </citation>
    <scope>NUCLEOTIDE SEQUENCE</scope>
    <source>
        <strain evidence="3">CBS 133067</strain>
    </source>
</reference>
<proteinExistence type="predicted"/>
<feature type="region of interest" description="Disordered" evidence="1">
    <location>
        <begin position="519"/>
        <end position="553"/>
    </location>
</feature>
<keyword evidence="2" id="KW-1133">Transmembrane helix</keyword>
<gene>
    <name evidence="3" type="ORF">NA57DRAFT_77757</name>
</gene>
<feature type="compositionally biased region" description="Polar residues" evidence="1">
    <location>
        <begin position="638"/>
        <end position="650"/>
    </location>
</feature>
<evidence type="ECO:0000256" key="2">
    <source>
        <dbReference type="SAM" id="Phobius"/>
    </source>
</evidence>
<dbReference type="AlphaFoldDB" id="A0A9P4IDZ2"/>
<dbReference type="Proteomes" id="UP000799772">
    <property type="component" value="Unassembled WGS sequence"/>
</dbReference>
<feature type="region of interest" description="Disordered" evidence="1">
    <location>
        <begin position="628"/>
        <end position="723"/>
    </location>
</feature>
<feature type="transmembrane region" description="Helical" evidence="2">
    <location>
        <begin position="54"/>
        <end position="76"/>
    </location>
</feature>
<feature type="region of interest" description="Disordered" evidence="1">
    <location>
        <begin position="372"/>
        <end position="486"/>
    </location>
</feature>
<feature type="transmembrane region" description="Helical" evidence="2">
    <location>
        <begin position="177"/>
        <end position="195"/>
    </location>
</feature>
<evidence type="ECO:0000256" key="1">
    <source>
        <dbReference type="SAM" id="MobiDB-lite"/>
    </source>
</evidence>
<feature type="transmembrane region" description="Helical" evidence="2">
    <location>
        <begin position="216"/>
        <end position="240"/>
    </location>
</feature>
<keyword evidence="4" id="KW-1185">Reference proteome</keyword>
<evidence type="ECO:0000313" key="3">
    <source>
        <dbReference type="EMBL" id="KAF2097500.1"/>
    </source>
</evidence>
<feature type="transmembrane region" description="Helical" evidence="2">
    <location>
        <begin position="139"/>
        <end position="157"/>
    </location>
</feature>
<feature type="compositionally biased region" description="Pro residues" evidence="1">
    <location>
        <begin position="407"/>
        <end position="417"/>
    </location>
</feature>
<feature type="transmembrane region" description="Helical" evidence="2">
    <location>
        <begin position="104"/>
        <end position="127"/>
    </location>
</feature>
<feature type="compositionally biased region" description="Polar residues" evidence="1">
    <location>
        <begin position="421"/>
        <end position="433"/>
    </location>
</feature>
<dbReference type="OrthoDB" id="5368516at2759"/>